<dbReference type="Proteomes" id="UP000727056">
    <property type="component" value="Unassembled WGS sequence"/>
</dbReference>
<reference evidence="8 9" key="1">
    <citation type="submission" date="2020-03" db="EMBL/GenBank/DDBJ databases">
        <title>Draft genome of Streptomyces sp. ventii, isolated from the Axial Seamount in the Pacific Ocean, and resequencing of the two type strains Streptomyces lonarensis strain NCL 716 and Streptomyces bohaiensis strain 11A07.</title>
        <authorList>
            <person name="Loughran R.M."/>
            <person name="Pfannmuller K.M."/>
            <person name="Wasson B.J."/>
            <person name="Deadmond M.C."/>
            <person name="Paddock B.E."/>
            <person name="Koyack M.J."/>
            <person name="Gallegos D.A."/>
            <person name="Mitchell E.A."/>
            <person name="Ushijima B."/>
            <person name="Saw J.H."/>
            <person name="Mcphail K.L."/>
            <person name="Videau P."/>
        </authorList>
    </citation>
    <scope>NUCLEOTIDE SEQUENCE [LARGE SCALE GENOMIC DNA]</scope>
    <source>
        <strain evidence="8 9">11A07</strain>
    </source>
</reference>
<comment type="caution">
    <text evidence="8">The sequence shown here is derived from an EMBL/GenBank/DDBJ whole genome shotgun (WGS) entry which is preliminary data.</text>
</comment>
<dbReference type="NCBIfam" id="TIGR02937">
    <property type="entry name" value="sigma70-ECF"/>
    <property type="match status" value="1"/>
</dbReference>
<feature type="compositionally biased region" description="Low complexity" evidence="5">
    <location>
        <begin position="344"/>
        <end position="353"/>
    </location>
</feature>
<name>A0ABX1C8Y8_9ACTN</name>
<keyword evidence="3" id="KW-0238">DNA-binding</keyword>
<feature type="compositionally biased region" description="Low complexity" evidence="5">
    <location>
        <begin position="361"/>
        <end position="377"/>
    </location>
</feature>
<dbReference type="InterPro" id="IPR007630">
    <property type="entry name" value="RNA_pol_sigma70_r4"/>
</dbReference>
<gene>
    <name evidence="8" type="ORF">HCN52_11765</name>
</gene>
<dbReference type="InterPro" id="IPR013324">
    <property type="entry name" value="RNA_pol_sigma_r3/r4-like"/>
</dbReference>
<protein>
    <submittedName>
        <fullName evidence="8">Sigma-70 family RNA polymerase sigma factor</fullName>
    </submittedName>
</protein>
<keyword evidence="2" id="KW-0731">Sigma factor</keyword>
<evidence type="ECO:0000256" key="5">
    <source>
        <dbReference type="SAM" id="MobiDB-lite"/>
    </source>
</evidence>
<keyword evidence="1" id="KW-0805">Transcription regulation</keyword>
<evidence type="ECO:0000313" key="8">
    <source>
        <dbReference type="EMBL" id="NJQ15606.1"/>
    </source>
</evidence>
<evidence type="ECO:0000256" key="3">
    <source>
        <dbReference type="ARBA" id="ARBA00023125"/>
    </source>
</evidence>
<evidence type="ECO:0000256" key="1">
    <source>
        <dbReference type="ARBA" id="ARBA00023015"/>
    </source>
</evidence>
<evidence type="ECO:0000256" key="4">
    <source>
        <dbReference type="ARBA" id="ARBA00023163"/>
    </source>
</evidence>
<feature type="compositionally biased region" description="Low complexity" evidence="5">
    <location>
        <begin position="384"/>
        <end position="402"/>
    </location>
</feature>
<feature type="non-terminal residue" evidence="8">
    <location>
        <position position="421"/>
    </location>
</feature>
<evidence type="ECO:0000259" key="7">
    <source>
        <dbReference type="Pfam" id="PF04545"/>
    </source>
</evidence>
<dbReference type="RefSeq" id="WP_168088372.1">
    <property type="nucleotide sequence ID" value="NZ_JAAVJC010000080.1"/>
</dbReference>
<dbReference type="Gene3D" id="1.20.140.160">
    <property type="match status" value="1"/>
</dbReference>
<feature type="compositionally biased region" description="Low complexity" evidence="5">
    <location>
        <begin position="285"/>
        <end position="299"/>
    </location>
</feature>
<dbReference type="PANTHER" id="PTHR30385:SF4">
    <property type="entry name" value="RNA POLYMERASE SIGMA-E FACTOR"/>
    <property type="match status" value="1"/>
</dbReference>
<dbReference type="SUPFAM" id="SSF88659">
    <property type="entry name" value="Sigma3 and sigma4 domains of RNA polymerase sigma factors"/>
    <property type="match status" value="1"/>
</dbReference>
<keyword evidence="4" id="KW-0804">Transcription</keyword>
<organism evidence="8 9">
    <name type="scientific">Streptomyces bohaiensis</name>
    <dbReference type="NCBI Taxonomy" id="1431344"/>
    <lineage>
        <taxon>Bacteria</taxon>
        <taxon>Bacillati</taxon>
        <taxon>Actinomycetota</taxon>
        <taxon>Actinomycetes</taxon>
        <taxon>Kitasatosporales</taxon>
        <taxon>Streptomycetaceae</taxon>
        <taxon>Streptomyces</taxon>
    </lineage>
</organism>
<dbReference type="InterPro" id="IPR013325">
    <property type="entry name" value="RNA_pol_sigma_r2"/>
</dbReference>
<dbReference type="EMBL" id="JAAVJC010000080">
    <property type="protein sequence ID" value="NJQ15606.1"/>
    <property type="molecule type" value="Genomic_DNA"/>
</dbReference>
<dbReference type="InterPro" id="IPR000943">
    <property type="entry name" value="RNA_pol_sigma70"/>
</dbReference>
<sequence length="421" mass="44602">MTPTPAPPAPTTPPAPRRDHADTPETGAWFDRLAALGEGTERSLLLNDLVAAWLPMAHRIALRYRDRGEETEDLRQVAALGLVKALDRFDPTRGRPFAAYAVPVVTGELRRHFRDTTWDLHVPRRTKELRNLVRRAAGDLGTDQFGSRAAQRRIAHHLGLGEAEVRRGAAALDGYSCLSLDAPVGDTGRPLGETLGARDGEFERATERVAVQPYLRALPARERAVLHLRFFRDLTQRQIAQRLSVSQMQVSRILRRVCDGAREHVEGTGPAPGSRPAEGSPPRPAARAVRAAAPTVRGPAGHEGPTPLSRTPEGIATTPAPPSPVGDGEDRGPTTGPAAPPRPDAGAVPEAPGTQPPPRAPGRAAPFRRGPARPAAPTGDEQARTGPAAPVRPRGRADAAPPRGGPGTGERSASTGGAPPV</sequence>
<evidence type="ECO:0000256" key="2">
    <source>
        <dbReference type="ARBA" id="ARBA00023082"/>
    </source>
</evidence>
<dbReference type="PANTHER" id="PTHR30385">
    <property type="entry name" value="SIGMA FACTOR F FLAGELLAR"/>
    <property type="match status" value="1"/>
</dbReference>
<dbReference type="Gene3D" id="1.20.120.1810">
    <property type="match status" value="1"/>
</dbReference>
<evidence type="ECO:0000313" key="9">
    <source>
        <dbReference type="Proteomes" id="UP000727056"/>
    </source>
</evidence>
<keyword evidence="9" id="KW-1185">Reference proteome</keyword>
<dbReference type="InterPro" id="IPR007627">
    <property type="entry name" value="RNA_pol_sigma70_r2"/>
</dbReference>
<feature type="domain" description="RNA polymerase sigma-70 region 2" evidence="6">
    <location>
        <begin position="49"/>
        <end position="118"/>
    </location>
</feature>
<dbReference type="SUPFAM" id="SSF88946">
    <property type="entry name" value="Sigma2 domain of RNA polymerase sigma factors"/>
    <property type="match status" value="1"/>
</dbReference>
<feature type="domain" description="RNA polymerase sigma-70 region 4" evidence="7">
    <location>
        <begin position="215"/>
        <end position="257"/>
    </location>
</feature>
<evidence type="ECO:0000259" key="6">
    <source>
        <dbReference type="Pfam" id="PF04542"/>
    </source>
</evidence>
<feature type="region of interest" description="Disordered" evidence="5">
    <location>
        <begin position="263"/>
        <end position="421"/>
    </location>
</feature>
<proteinExistence type="predicted"/>
<feature type="compositionally biased region" description="Pro residues" evidence="5">
    <location>
        <begin position="1"/>
        <end position="15"/>
    </location>
</feature>
<accession>A0ABX1C8Y8</accession>
<feature type="region of interest" description="Disordered" evidence="5">
    <location>
        <begin position="1"/>
        <end position="24"/>
    </location>
</feature>
<dbReference type="PRINTS" id="PR00046">
    <property type="entry name" value="SIGMA70FCT"/>
</dbReference>
<dbReference type="InterPro" id="IPR014284">
    <property type="entry name" value="RNA_pol_sigma-70_dom"/>
</dbReference>
<dbReference type="Pfam" id="PF04545">
    <property type="entry name" value="Sigma70_r4"/>
    <property type="match status" value="1"/>
</dbReference>
<dbReference type="Pfam" id="PF04542">
    <property type="entry name" value="Sigma70_r2"/>
    <property type="match status" value="1"/>
</dbReference>
<dbReference type="CDD" id="cd06171">
    <property type="entry name" value="Sigma70_r4"/>
    <property type="match status" value="1"/>
</dbReference>